<organism evidence="11 12">
    <name type="scientific">Halomonas piscis</name>
    <dbReference type="NCBI Taxonomy" id="3031727"/>
    <lineage>
        <taxon>Bacteria</taxon>
        <taxon>Pseudomonadati</taxon>
        <taxon>Pseudomonadota</taxon>
        <taxon>Gammaproteobacteria</taxon>
        <taxon>Oceanospirillales</taxon>
        <taxon>Halomonadaceae</taxon>
        <taxon>Halomonas</taxon>
    </lineage>
</organism>
<comment type="function">
    <text evidence="9">The RecF protein is involved in DNA metabolism; it is required for DNA replication and normal SOS inducibility. RecF binds preferentially to single-stranded, linear DNA. It also seems to bind ATP.</text>
</comment>
<dbReference type="PROSITE" id="PS00617">
    <property type="entry name" value="RECF_1"/>
    <property type="match status" value="1"/>
</dbReference>
<dbReference type="InterPro" id="IPR027417">
    <property type="entry name" value="P-loop_NTPase"/>
</dbReference>
<dbReference type="NCBIfam" id="TIGR00611">
    <property type="entry name" value="recf"/>
    <property type="match status" value="1"/>
</dbReference>
<dbReference type="Pfam" id="PF02463">
    <property type="entry name" value="SMC_N"/>
    <property type="match status" value="1"/>
</dbReference>
<comment type="similarity">
    <text evidence="2 9">Belongs to the RecF family.</text>
</comment>
<protein>
    <recommendedName>
        <fullName evidence="3 9">DNA replication and repair protein RecF</fullName>
    </recommendedName>
</protein>
<evidence type="ECO:0000259" key="10">
    <source>
        <dbReference type="Pfam" id="PF02463"/>
    </source>
</evidence>
<evidence type="ECO:0000256" key="9">
    <source>
        <dbReference type="HAMAP-Rule" id="MF_00365"/>
    </source>
</evidence>
<dbReference type="Gene3D" id="1.20.1050.90">
    <property type="entry name" value="RecF/RecN/SMC, N-terminal domain"/>
    <property type="match status" value="1"/>
</dbReference>
<evidence type="ECO:0000256" key="8">
    <source>
        <dbReference type="ARBA" id="ARBA00023125"/>
    </source>
</evidence>
<evidence type="ECO:0000256" key="2">
    <source>
        <dbReference type="ARBA" id="ARBA00008016"/>
    </source>
</evidence>
<sequence>MSIEQLNFHGLRNLQPLSFAPAAGINVITGANGSGKTSLLEGIHILGMGRSFRTRQLKNVIQHDAGEFALFGRLAGEQGAAGTTLGVRRLRDERELELRLRGERHARLAELVEALPLQLINPDAFRLLEGPPAGRREFLDWGVFHVKQAFLPAWKGARRALKHRNALLRRGRIEGRPDAAQLDVWEQELARCGETMDRLRQEWFSAFLPVFEETLKALLPLEGLSLHYARGWDKKRPLADALHAGRATDTQMGFTQQGPQRADLRIRLRKKPAIEVLSRGQQKLVVSALKLAQGRLLESSSAPGTAVRHCVYLIDDLPAELDGRYQQRFCELLEAMQCQAFITSVEPGALQNRWLSETAVRMFHVKHVGREEPGQPASGRLVER</sequence>
<evidence type="ECO:0000256" key="6">
    <source>
        <dbReference type="ARBA" id="ARBA00022741"/>
    </source>
</evidence>
<evidence type="ECO:0000256" key="5">
    <source>
        <dbReference type="ARBA" id="ARBA00022705"/>
    </source>
</evidence>
<evidence type="ECO:0000256" key="4">
    <source>
        <dbReference type="ARBA" id="ARBA00022490"/>
    </source>
</evidence>
<keyword evidence="9" id="KW-0742">SOS response</keyword>
<keyword evidence="12" id="KW-1185">Reference proteome</keyword>
<dbReference type="RefSeq" id="WP_311883754.1">
    <property type="nucleotide sequence ID" value="NZ_CP119391.1"/>
</dbReference>
<name>A0ABY9YZZ5_9GAMM</name>
<keyword evidence="9" id="KW-0227">DNA damage</keyword>
<feature type="domain" description="RecF/RecN/SMC N-terminal" evidence="10">
    <location>
        <begin position="3"/>
        <end position="365"/>
    </location>
</feature>
<dbReference type="Proteomes" id="UP001301869">
    <property type="component" value="Chromosome"/>
</dbReference>
<gene>
    <name evidence="9 11" type="primary">recF</name>
    <name evidence="11" type="ORF">P1P91_00375</name>
</gene>
<proteinExistence type="inferred from homology"/>
<evidence type="ECO:0000256" key="1">
    <source>
        <dbReference type="ARBA" id="ARBA00004496"/>
    </source>
</evidence>
<keyword evidence="6 9" id="KW-0547">Nucleotide-binding</keyword>
<keyword evidence="4 9" id="KW-0963">Cytoplasm</keyword>
<dbReference type="InterPro" id="IPR042174">
    <property type="entry name" value="RecF_2"/>
</dbReference>
<keyword evidence="5 9" id="KW-0235">DNA replication</keyword>
<dbReference type="HAMAP" id="MF_00365">
    <property type="entry name" value="RecF"/>
    <property type="match status" value="1"/>
</dbReference>
<dbReference type="PANTHER" id="PTHR32182">
    <property type="entry name" value="DNA REPLICATION AND REPAIR PROTEIN RECF"/>
    <property type="match status" value="1"/>
</dbReference>
<dbReference type="InterPro" id="IPR003395">
    <property type="entry name" value="RecF/RecN/SMC_N"/>
</dbReference>
<evidence type="ECO:0000313" key="11">
    <source>
        <dbReference type="EMBL" id="WNK20187.1"/>
    </source>
</evidence>
<dbReference type="EMBL" id="CP119391">
    <property type="protein sequence ID" value="WNK20187.1"/>
    <property type="molecule type" value="Genomic_DNA"/>
</dbReference>
<accession>A0ABY9YZZ5</accession>
<dbReference type="PANTHER" id="PTHR32182:SF0">
    <property type="entry name" value="DNA REPLICATION AND REPAIR PROTEIN RECF"/>
    <property type="match status" value="1"/>
</dbReference>
<keyword evidence="8 9" id="KW-0238">DNA-binding</keyword>
<feature type="binding site" evidence="9">
    <location>
        <begin position="30"/>
        <end position="37"/>
    </location>
    <ligand>
        <name>ATP</name>
        <dbReference type="ChEBI" id="CHEBI:30616"/>
    </ligand>
</feature>
<keyword evidence="9" id="KW-0234">DNA repair</keyword>
<dbReference type="Gene3D" id="3.40.50.300">
    <property type="entry name" value="P-loop containing nucleotide triphosphate hydrolases"/>
    <property type="match status" value="1"/>
</dbReference>
<dbReference type="InterPro" id="IPR001238">
    <property type="entry name" value="DNA-binding_RecF"/>
</dbReference>
<reference evidence="11 12" key="1">
    <citation type="submission" date="2023-03" db="EMBL/GenBank/DDBJ databases">
        <title>Halomonas sp. nov., isolated from Korean tranditional fermented seafood 'Jeotgal'.</title>
        <authorList>
            <person name="Kim B."/>
            <person name="Shin N.-R."/>
        </authorList>
    </citation>
    <scope>NUCLEOTIDE SEQUENCE [LARGE SCALE GENOMIC DNA]</scope>
    <source>
        <strain evidence="11 12">SG2L-4</strain>
    </source>
</reference>
<evidence type="ECO:0000256" key="3">
    <source>
        <dbReference type="ARBA" id="ARBA00020170"/>
    </source>
</evidence>
<keyword evidence="7 9" id="KW-0067">ATP-binding</keyword>
<dbReference type="InterPro" id="IPR018078">
    <property type="entry name" value="DNA-binding_RecF_CS"/>
</dbReference>
<comment type="subcellular location">
    <subcellularLocation>
        <location evidence="1 9">Cytoplasm</location>
    </subcellularLocation>
</comment>
<evidence type="ECO:0000256" key="7">
    <source>
        <dbReference type="ARBA" id="ARBA00022840"/>
    </source>
</evidence>
<dbReference type="SUPFAM" id="SSF52540">
    <property type="entry name" value="P-loop containing nucleoside triphosphate hydrolases"/>
    <property type="match status" value="1"/>
</dbReference>
<evidence type="ECO:0000313" key="12">
    <source>
        <dbReference type="Proteomes" id="UP001301869"/>
    </source>
</evidence>